<dbReference type="PANTHER" id="PTHR10000:SF8">
    <property type="entry name" value="HAD SUPERFAMILY HYDROLASE-LIKE, TYPE 3"/>
    <property type="match status" value="1"/>
</dbReference>
<dbReference type="NCBIfam" id="TIGR01484">
    <property type="entry name" value="HAD-SF-IIB"/>
    <property type="match status" value="1"/>
</dbReference>
<dbReference type="PANTHER" id="PTHR10000">
    <property type="entry name" value="PHOSPHOSERINE PHOSPHATASE"/>
    <property type="match status" value="1"/>
</dbReference>
<dbReference type="InterPro" id="IPR023214">
    <property type="entry name" value="HAD_sf"/>
</dbReference>
<dbReference type="NCBIfam" id="TIGR01486">
    <property type="entry name" value="HAD-SF-IIB-MPGP"/>
    <property type="match status" value="1"/>
</dbReference>
<keyword evidence="3" id="KW-0460">Magnesium</keyword>
<keyword evidence="5" id="KW-1185">Reference proteome</keyword>
<evidence type="ECO:0000313" key="5">
    <source>
        <dbReference type="Proteomes" id="UP001203069"/>
    </source>
</evidence>
<dbReference type="SFLD" id="SFLDG01142">
    <property type="entry name" value="C2.B.2:_Mannosyl-3-phosphoglyc"/>
    <property type="match status" value="1"/>
</dbReference>
<accession>A0ABT0N2J1</accession>
<dbReference type="EC" id="3.1.3.70" evidence="4"/>
<dbReference type="RefSeq" id="WP_249246620.1">
    <property type="nucleotide sequence ID" value="NZ_JAKPBZ010000116.1"/>
</dbReference>
<keyword evidence="1" id="KW-0479">Metal-binding</keyword>
<evidence type="ECO:0000256" key="1">
    <source>
        <dbReference type="ARBA" id="ARBA00022723"/>
    </source>
</evidence>
<name>A0ABT0N2J1_9GAMM</name>
<protein>
    <submittedName>
        <fullName evidence="4">Mannosyl-3-phosphoglycerate phosphatase-related protein</fullName>
        <ecNumber evidence="4">3.1.3.70</ecNumber>
    </submittedName>
</protein>
<dbReference type="Pfam" id="PF08282">
    <property type="entry name" value="Hydrolase_3"/>
    <property type="match status" value="1"/>
</dbReference>
<evidence type="ECO:0000256" key="3">
    <source>
        <dbReference type="ARBA" id="ARBA00022842"/>
    </source>
</evidence>
<gene>
    <name evidence="4" type="ORF">MFP26_24210</name>
</gene>
<evidence type="ECO:0000313" key="4">
    <source>
        <dbReference type="EMBL" id="MCL2895783.1"/>
    </source>
</evidence>
<reference evidence="4 5" key="1">
    <citation type="submission" date="2022-02" db="EMBL/GenBank/DDBJ databases">
        <title>Description of Brenneria tiliae sp. nov. isolated from symptomatic Tilia x moltkei and Tilia x europaea trees in the UK.</title>
        <authorList>
            <person name="Kile H."/>
        </authorList>
    </citation>
    <scope>NUCLEOTIDE SEQUENCE [LARGE SCALE GENOMIC DNA]</scope>
    <source>
        <strain evidence="4 5">MC1SB4.1</strain>
    </source>
</reference>
<dbReference type="InterPro" id="IPR006379">
    <property type="entry name" value="HAD-SF_hydro_IIB"/>
</dbReference>
<dbReference type="SFLD" id="SFLDG01140">
    <property type="entry name" value="C2.B:_Phosphomannomutase_and_P"/>
    <property type="match status" value="1"/>
</dbReference>
<evidence type="ECO:0000256" key="2">
    <source>
        <dbReference type="ARBA" id="ARBA00022801"/>
    </source>
</evidence>
<dbReference type="Gene3D" id="3.30.980.20">
    <property type="entry name" value="Putative mannosyl-3-phosphoglycerate phosphatase, domain 2"/>
    <property type="match status" value="1"/>
</dbReference>
<dbReference type="Gene3D" id="3.40.50.1000">
    <property type="entry name" value="HAD superfamily/HAD-like"/>
    <property type="match status" value="1"/>
</dbReference>
<dbReference type="SFLD" id="SFLDS00003">
    <property type="entry name" value="Haloacid_Dehalogenase"/>
    <property type="match status" value="1"/>
</dbReference>
<dbReference type="Proteomes" id="UP001203069">
    <property type="component" value="Unassembled WGS sequence"/>
</dbReference>
<proteinExistence type="predicted"/>
<comment type="caution">
    <text evidence="4">The sequence shown here is derived from an EMBL/GenBank/DDBJ whole genome shotgun (WGS) entry which is preliminary data.</text>
</comment>
<dbReference type="InterPro" id="IPR006381">
    <property type="entry name" value="HAD-SF-IIB-MPGP"/>
</dbReference>
<organism evidence="4 5">
    <name type="scientific">Brenneria tiliae</name>
    <dbReference type="NCBI Taxonomy" id="2914984"/>
    <lineage>
        <taxon>Bacteria</taxon>
        <taxon>Pseudomonadati</taxon>
        <taxon>Pseudomonadota</taxon>
        <taxon>Gammaproteobacteria</taxon>
        <taxon>Enterobacterales</taxon>
        <taxon>Pectobacteriaceae</taxon>
        <taxon>Brenneria</taxon>
    </lineage>
</organism>
<dbReference type="EMBL" id="JAKPBZ010000116">
    <property type="protein sequence ID" value="MCL2895783.1"/>
    <property type="molecule type" value="Genomic_DNA"/>
</dbReference>
<dbReference type="InterPro" id="IPR036412">
    <property type="entry name" value="HAD-like_sf"/>
</dbReference>
<dbReference type="SUPFAM" id="SSF56784">
    <property type="entry name" value="HAD-like"/>
    <property type="match status" value="1"/>
</dbReference>
<keyword evidence="2 4" id="KW-0378">Hydrolase</keyword>
<sequence>MSELSVNLMIFSDLDGSLLDHDSYGWEPARPWLERLARHKIPVIITTSKTAAEVERLQYELGLDHLPYIAENGALIALPANWHGHPDYPRKIFAADYAFICARLKQLRESHDFRFKGFADMDAAEVAALTGLPLHGAALARRREASEPLQWLGDTDSLARFRLALTDLGLSLTQGGRFYHVMGGGVSKGTAANWIKEQCPAKNDNRVRTIGLGDGPNDVALLAAMDNAVVIKAKGNQLVDLPESYAGKLYRTRNMGPDGWSEGLDHFLGDSLSS</sequence>
<dbReference type="NCBIfam" id="NF002976">
    <property type="entry name" value="PRK03669.1"/>
    <property type="match status" value="1"/>
</dbReference>
<dbReference type="GO" id="GO:0050531">
    <property type="term" value="F:mannosyl-3-phosphoglycerate phosphatase activity"/>
    <property type="evidence" value="ECO:0007669"/>
    <property type="project" value="UniProtKB-EC"/>
</dbReference>